<organism evidence="1 2">
    <name type="scientific">Dyella telluris</name>
    <dbReference type="NCBI Taxonomy" id="2763498"/>
    <lineage>
        <taxon>Bacteria</taxon>
        <taxon>Pseudomonadati</taxon>
        <taxon>Pseudomonadota</taxon>
        <taxon>Gammaproteobacteria</taxon>
        <taxon>Lysobacterales</taxon>
        <taxon>Rhodanobacteraceae</taxon>
        <taxon>Dyella</taxon>
    </lineage>
</organism>
<dbReference type="EMBL" id="CP060412">
    <property type="protein sequence ID" value="QNK00921.1"/>
    <property type="molecule type" value="Genomic_DNA"/>
</dbReference>
<dbReference type="Proteomes" id="UP000515873">
    <property type="component" value="Chromosome"/>
</dbReference>
<dbReference type="KEGG" id="dtl:H8F01_17870"/>
<proteinExistence type="predicted"/>
<accession>A0A7G8Q2B3</accession>
<dbReference type="RefSeq" id="WP_187056388.1">
    <property type="nucleotide sequence ID" value="NZ_CP060412.1"/>
</dbReference>
<keyword evidence="2" id="KW-1185">Reference proteome</keyword>
<evidence type="ECO:0000313" key="1">
    <source>
        <dbReference type="EMBL" id="QNK00921.1"/>
    </source>
</evidence>
<sequence length="86" mass="9414">MYGTDVAKASHVPAKGRGIVDAGNAHMRTVSHYFYACFFNRFTRVTMFVALMREVGEASALHIASRLHRSPWERHGCEAASSSAGA</sequence>
<name>A0A7G8Q2B3_9GAMM</name>
<protein>
    <submittedName>
        <fullName evidence="1">Uncharacterized protein</fullName>
    </submittedName>
</protein>
<evidence type="ECO:0000313" key="2">
    <source>
        <dbReference type="Proteomes" id="UP000515873"/>
    </source>
</evidence>
<dbReference type="AlphaFoldDB" id="A0A7G8Q2B3"/>
<gene>
    <name evidence="1" type="ORF">H8F01_17870</name>
</gene>
<reference evidence="1 2" key="1">
    <citation type="submission" date="2020-08" db="EMBL/GenBank/DDBJ databases">
        <title>Dyella sp. G9 isolated from forest soil.</title>
        <authorList>
            <person name="Fu J."/>
            <person name="Qiu L."/>
        </authorList>
    </citation>
    <scope>NUCLEOTIDE SEQUENCE [LARGE SCALE GENOMIC DNA]</scope>
    <source>
        <strain evidence="1 2">G9</strain>
    </source>
</reference>